<keyword evidence="10" id="KW-1185">Reference proteome</keyword>
<dbReference type="Pfam" id="PF00349">
    <property type="entry name" value="Hexokinase_1"/>
    <property type="match status" value="1"/>
</dbReference>
<dbReference type="EMBL" id="SBIQ01000066">
    <property type="protein sequence ID" value="KAF7683640.1"/>
    <property type="molecule type" value="Genomic_DNA"/>
</dbReference>
<evidence type="ECO:0000259" key="8">
    <source>
        <dbReference type="Pfam" id="PF03727"/>
    </source>
</evidence>
<keyword evidence="2 6" id="KW-0808">Transferase</keyword>
<evidence type="ECO:0000313" key="10">
    <source>
        <dbReference type="Proteomes" id="UP001516464"/>
    </source>
</evidence>
<feature type="domain" description="Hexokinase N-terminal" evidence="7">
    <location>
        <begin position="11"/>
        <end position="194"/>
    </location>
</feature>
<dbReference type="EC" id="2.7.1.-" evidence="6"/>
<dbReference type="PANTHER" id="PTHR19443">
    <property type="entry name" value="HEXOKINASE"/>
    <property type="match status" value="1"/>
</dbReference>
<accession>A0ABQ7HZQ4</accession>
<sequence>MQRPFNFFGYELTNSFKCTAKDMMNIAKAYRLEVESKINNDSFIRSYINVNNGINSELSKIVLAIDIGGTTLKIGLLVISPDGSETFLKTPLKITLPKREEKYNVFMWTAMHIRDYLPKMYYGKAYAVLSFSYPMEIIEKSKAKILDVTKLGNVSEIQIYSDPVELMNNALKEYKIGVKVALILNDSTATFLASYKTDPSTFLGIILGTGTNGAFILDSGEIIVSEWGSFQSKSIKQTSFDKKIAKSAKERNTYTGFTECMIGGCNFLELANHVLEKRKYQKLESLQDILSHKENSSEEHQIIMMIKSRNLSILAGMICGVALAKKVTGYAVVSCNGSILEDPECYKILKAEVEECKSQFEELRRTYFDFKFINEGTLVGSAMGVYYI</sequence>
<evidence type="ECO:0000256" key="3">
    <source>
        <dbReference type="ARBA" id="ARBA00022741"/>
    </source>
</evidence>
<proteinExistence type="inferred from homology"/>
<dbReference type="Gene3D" id="3.40.367.20">
    <property type="match status" value="1"/>
</dbReference>
<evidence type="ECO:0000256" key="2">
    <source>
        <dbReference type="ARBA" id="ARBA00022679"/>
    </source>
</evidence>
<dbReference type="InterPro" id="IPR022672">
    <property type="entry name" value="Hexokinase_N"/>
</dbReference>
<keyword evidence="3 6" id="KW-0547">Nucleotide-binding</keyword>
<keyword evidence="5 6" id="KW-0067">ATP-binding</keyword>
<feature type="domain" description="Hexokinase C-terminal" evidence="8">
    <location>
        <begin position="203"/>
        <end position="275"/>
    </location>
</feature>
<comment type="caution">
    <text evidence="9">The sequence shown here is derived from an EMBL/GenBank/DDBJ whole genome shotgun (WGS) entry which is preliminary data.</text>
</comment>
<dbReference type="Gene3D" id="3.30.420.40">
    <property type="match status" value="1"/>
</dbReference>
<dbReference type="CDD" id="cd24000">
    <property type="entry name" value="ASKHA_NBD_HK"/>
    <property type="match status" value="1"/>
</dbReference>
<keyword evidence="6" id="KW-0324">Glycolysis</keyword>
<dbReference type="InterPro" id="IPR043129">
    <property type="entry name" value="ATPase_NBD"/>
</dbReference>
<dbReference type="PANTHER" id="PTHR19443:SF30">
    <property type="entry name" value="GLUCOKINASE-1-RELATED"/>
    <property type="match status" value="1"/>
</dbReference>
<organism evidence="9 10">
    <name type="scientific">Astathelohania contejeani</name>
    <dbReference type="NCBI Taxonomy" id="164912"/>
    <lineage>
        <taxon>Eukaryota</taxon>
        <taxon>Fungi</taxon>
        <taxon>Fungi incertae sedis</taxon>
        <taxon>Microsporidia</taxon>
        <taxon>Astathelohaniidae</taxon>
        <taxon>Astathelohania</taxon>
    </lineage>
</organism>
<dbReference type="PROSITE" id="PS51748">
    <property type="entry name" value="HEXOKINASE_2"/>
    <property type="match status" value="1"/>
</dbReference>
<reference evidence="9 10" key="1">
    <citation type="submission" date="2019-01" db="EMBL/GenBank/DDBJ databases">
        <title>Genomes sequencing and comparative genomics of infectious freshwater microsporidia, Cucumispora dikerogammari and Thelohania contejeani.</title>
        <authorList>
            <person name="Cormier A."/>
            <person name="Giraud I."/>
            <person name="Wattier R."/>
            <person name="Teixeira M."/>
            <person name="Grandjean F."/>
            <person name="Rigaud T."/>
            <person name="Cordaux R."/>
        </authorList>
    </citation>
    <scope>NUCLEOTIDE SEQUENCE [LARGE SCALE GENOMIC DNA]</scope>
    <source>
        <strain evidence="9">T1</strain>
        <tissue evidence="9">Spores</tissue>
    </source>
</reference>
<dbReference type="SUPFAM" id="SSF53067">
    <property type="entry name" value="Actin-like ATPase domain"/>
    <property type="match status" value="2"/>
</dbReference>
<evidence type="ECO:0000256" key="1">
    <source>
        <dbReference type="ARBA" id="ARBA00009225"/>
    </source>
</evidence>
<dbReference type="Pfam" id="PF03727">
    <property type="entry name" value="Hexokinase_2"/>
    <property type="match status" value="1"/>
</dbReference>
<gene>
    <name evidence="9" type="primary">HXK1</name>
    <name evidence="9" type="ORF">TCON_1155</name>
</gene>
<keyword evidence="4 6" id="KW-0418">Kinase</keyword>
<name>A0ABQ7HZQ4_9MICR</name>
<dbReference type="Proteomes" id="UP001516464">
    <property type="component" value="Unassembled WGS sequence"/>
</dbReference>
<protein>
    <recommendedName>
        <fullName evidence="6">Phosphotransferase</fullName>
        <ecNumber evidence="6">2.7.1.-</ecNumber>
    </recommendedName>
</protein>
<dbReference type="InterPro" id="IPR022673">
    <property type="entry name" value="Hexokinase_C"/>
</dbReference>
<evidence type="ECO:0000259" key="7">
    <source>
        <dbReference type="Pfam" id="PF00349"/>
    </source>
</evidence>
<evidence type="ECO:0000256" key="6">
    <source>
        <dbReference type="RuleBase" id="RU362007"/>
    </source>
</evidence>
<dbReference type="InterPro" id="IPR001312">
    <property type="entry name" value="Hexokinase"/>
</dbReference>
<evidence type="ECO:0000256" key="4">
    <source>
        <dbReference type="ARBA" id="ARBA00022777"/>
    </source>
</evidence>
<evidence type="ECO:0000313" key="9">
    <source>
        <dbReference type="EMBL" id="KAF7683640.1"/>
    </source>
</evidence>
<evidence type="ECO:0000256" key="5">
    <source>
        <dbReference type="ARBA" id="ARBA00022840"/>
    </source>
</evidence>
<comment type="similarity">
    <text evidence="1 6">Belongs to the hexokinase family.</text>
</comment>
<dbReference type="PRINTS" id="PR00475">
    <property type="entry name" value="HEXOKINASE"/>
</dbReference>